<evidence type="ECO:0000313" key="3">
    <source>
        <dbReference type="RefSeq" id="XP_010470541.1"/>
    </source>
</evidence>
<organism evidence="2 3">
    <name type="scientific">Camelina sativa</name>
    <name type="common">False flax</name>
    <name type="synonym">Myagrum sativum</name>
    <dbReference type="NCBI Taxonomy" id="90675"/>
    <lineage>
        <taxon>Eukaryota</taxon>
        <taxon>Viridiplantae</taxon>
        <taxon>Streptophyta</taxon>
        <taxon>Embryophyta</taxon>
        <taxon>Tracheophyta</taxon>
        <taxon>Spermatophyta</taxon>
        <taxon>Magnoliopsida</taxon>
        <taxon>eudicotyledons</taxon>
        <taxon>Gunneridae</taxon>
        <taxon>Pentapetalae</taxon>
        <taxon>rosids</taxon>
        <taxon>malvids</taxon>
        <taxon>Brassicales</taxon>
        <taxon>Brassicaceae</taxon>
        <taxon>Camelineae</taxon>
        <taxon>Camelina</taxon>
    </lineage>
</organism>
<keyword evidence="2" id="KW-1185">Reference proteome</keyword>
<proteinExistence type="predicted"/>
<name>A0ABM0WFY0_CAMSA</name>
<dbReference type="RefSeq" id="XP_010470541.1">
    <property type="nucleotide sequence ID" value="XM_010472239.1"/>
</dbReference>
<accession>A0ABM0WFY0</accession>
<dbReference type="PANTHER" id="PTHR15492">
    <property type="entry name" value="CYCLIN D1-BINDING PROTEIN 1"/>
    <property type="match status" value="1"/>
</dbReference>
<reference evidence="2" key="1">
    <citation type="journal article" date="2014" name="Nat. Commun.">
        <title>The emerging biofuel crop Camelina sativa retains a highly undifferentiated hexaploid genome structure.</title>
        <authorList>
            <person name="Kagale S."/>
            <person name="Koh C."/>
            <person name="Nixon J."/>
            <person name="Bollina V."/>
            <person name="Clarke W.E."/>
            <person name="Tuteja R."/>
            <person name="Spillane C."/>
            <person name="Robinson S.J."/>
            <person name="Links M.G."/>
            <person name="Clarke C."/>
            <person name="Higgins E.E."/>
            <person name="Huebert T."/>
            <person name="Sharpe A.G."/>
            <person name="Parkin I.A."/>
        </authorList>
    </citation>
    <scope>NUCLEOTIDE SEQUENCE [LARGE SCALE GENOMIC DNA]</scope>
    <source>
        <strain evidence="2">cv. DH55</strain>
    </source>
</reference>
<sequence length="122" mass="13887">MVDDTNVDRDASSSHPTKEELEAMFESFESSCCDEVMFPVSQCTLQIDELEAWIYPPQEIDKMKQTVKIIQGNLDEVETQVKCLKSSTDGFTGACAKLRNSFKHMETELDKRSEVELNRKGD</sequence>
<evidence type="ECO:0000256" key="1">
    <source>
        <dbReference type="SAM" id="MobiDB-lite"/>
    </source>
</evidence>
<gene>
    <name evidence="3" type="primary">LOC104750448</name>
</gene>
<reference evidence="3" key="2">
    <citation type="submission" date="2025-08" db="UniProtKB">
        <authorList>
            <consortium name="RefSeq"/>
        </authorList>
    </citation>
    <scope>IDENTIFICATION</scope>
    <source>
        <tissue evidence="3">Leaf</tissue>
    </source>
</reference>
<protein>
    <submittedName>
        <fullName evidence="3">Uncharacterized protein LOC104750448</fullName>
    </submittedName>
</protein>
<feature type="region of interest" description="Disordered" evidence="1">
    <location>
        <begin position="1"/>
        <end position="20"/>
    </location>
</feature>
<dbReference type="PANTHER" id="PTHR15492:SF1">
    <property type="entry name" value="CYCLIN-D1-BINDING PROTEIN 1"/>
    <property type="match status" value="1"/>
</dbReference>
<evidence type="ECO:0000313" key="2">
    <source>
        <dbReference type="Proteomes" id="UP000694864"/>
    </source>
</evidence>
<dbReference type="Proteomes" id="UP000694864">
    <property type="component" value="Chromosome 16"/>
</dbReference>
<dbReference type="InterPro" id="IPR026907">
    <property type="entry name" value="GCIP-like"/>
</dbReference>
<dbReference type="GeneID" id="104750448"/>